<organism evidence="5 6">
    <name type="scientific">Devosia pacifica</name>
    <dbReference type="NCBI Taxonomy" id="1335967"/>
    <lineage>
        <taxon>Bacteria</taxon>
        <taxon>Pseudomonadati</taxon>
        <taxon>Pseudomonadota</taxon>
        <taxon>Alphaproteobacteria</taxon>
        <taxon>Hyphomicrobiales</taxon>
        <taxon>Devosiaceae</taxon>
        <taxon>Devosia</taxon>
    </lineage>
</organism>
<evidence type="ECO:0000313" key="5">
    <source>
        <dbReference type="EMBL" id="GHA12302.1"/>
    </source>
</evidence>
<dbReference type="InterPro" id="IPR034984">
    <property type="entry name" value="Imelysin-like_IPPA"/>
</dbReference>
<dbReference type="Proteomes" id="UP000646579">
    <property type="component" value="Unassembled WGS sequence"/>
</dbReference>
<dbReference type="EMBL" id="BMZE01000001">
    <property type="protein sequence ID" value="GHA12302.1"/>
    <property type="molecule type" value="Genomic_DNA"/>
</dbReference>
<dbReference type="InterPro" id="IPR038352">
    <property type="entry name" value="Imelysin_sf"/>
</dbReference>
<accession>A0A918RV27</accession>
<dbReference type="Gene3D" id="1.20.1420.20">
    <property type="entry name" value="M75 peptidase, HXXE motif"/>
    <property type="match status" value="1"/>
</dbReference>
<reference evidence="5" key="2">
    <citation type="submission" date="2020-09" db="EMBL/GenBank/DDBJ databases">
        <authorList>
            <person name="Sun Q."/>
            <person name="Kim S."/>
        </authorList>
    </citation>
    <scope>NUCLEOTIDE SEQUENCE</scope>
    <source>
        <strain evidence="5">KCTC 32437</strain>
    </source>
</reference>
<evidence type="ECO:0000259" key="4">
    <source>
        <dbReference type="Pfam" id="PF09375"/>
    </source>
</evidence>
<gene>
    <name evidence="5" type="ORF">GCM10007989_03440</name>
</gene>
<evidence type="ECO:0000256" key="3">
    <source>
        <dbReference type="SAM" id="SignalP"/>
    </source>
</evidence>
<feature type="signal peptide" evidence="3">
    <location>
        <begin position="1"/>
        <end position="21"/>
    </location>
</feature>
<comment type="caution">
    <text evidence="5">The sequence shown here is derived from an EMBL/GenBank/DDBJ whole genome shotgun (WGS) entry which is preliminary data.</text>
</comment>
<feature type="domain" description="Imelysin-like" evidence="4">
    <location>
        <begin position="45"/>
        <end position="326"/>
    </location>
</feature>
<dbReference type="Pfam" id="PF09375">
    <property type="entry name" value="Peptidase_M75"/>
    <property type="match status" value="1"/>
</dbReference>
<feature type="chain" id="PRO_5036673333" description="Imelysin-like domain-containing protein" evidence="3">
    <location>
        <begin position="22"/>
        <end position="359"/>
    </location>
</feature>
<keyword evidence="2 3" id="KW-0732">Signal</keyword>
<evidence type="ECO:0000256" key="2">
    <source>
        <dbReference type="ARBA" id="ARBA00022729"/>
    </source>
</evidence>
<evidence type="ECO:0000256" key="1">
    <source>
        <dbReference type="ARBA" id="ARBA00004196"/>
    </source>
</evidence>
<evidence type="ECO:0000313" key="6">
    <source>
        <dbReference type="Proteomes" id="UP000646579"/>
    </source>
</evidence>
<name>A0A918RV27_9HYPH</name>
<protein>
    <recommendedName>
        <fullName evidence="4">Imelysin-like domain-containing protein</fullName>
    </recommendedName>
</protein>
<dbReference type="CDD" id="cd14659">
    <property type="entry name" value="Imelysin-like_IPPA"/>
    <property type="match status" value="1"/>
</dbReference>
<dbReference type="AlphaFoldDB" id="A0A918RV27"/>
<dbReference type="GO" id="GO:0030313">
    <property type="term" value="C:cell envelope"/>
    <property type="evidence" value="ECO:0007669"/>
    <property type="project" value="UniProtKB-SubCell"/>
</dbReference>
<sequence length="359" mass="38717">MRILHVATLIVGLFSSSPVLADEPLIGPDFGRNIADGFAIPVTTEFSAATENLAASGTALCTTPSPQALNSMRESFADVVTTWGELSVLRFGPLTSENRYERLFFWPDPRGVILRQVQEVLAEQESTATSADTLAEKSIAVQGMPALEYLLWGSGAEQLATGDDAFRCNYAAAAAENLHGLAVEIEDRWREGSDFHAAFTEPGPDRELYRDNREVANEFVKALATTLQFTMNAELGPAAGESLETAAPRRAPLWRSDLTFQLLAAHLNGLDRLVAATQLEDTLGLNAATVVSTLRFDLQSARDALLSIETPVEAAFYDAAGWEKLRYAGLTIGYANTTVHDMLTGAIGLVMGFNALDGD</sequence>
<reference evidence="5" key="1">
    <citation type="journal article" date="2014" name="Int. J. Syst. Evol. Microbiol.">
        <title>Complete genome sequence of Corynebacterium casei LMG S-19264T (=DSM 44701T), isolated from a smear-ripened cheese.</title>
        <authorList>
            <consortium name="US DOE Joint Genome Institute (JGI-PGF)"/>
            <person name="Walter F."/>
            <person name="Albersmeier A."/>
            <person name="Kalinowski J."/>
            <person name="Ruckert C."/>
        </authorList>
    </citation>
    <scope>NUCLEOTIDE SEQUENCE</scope>
    <source>
        <strain evidence="5">KCTC 32437</strain>
    </source>
</reference>
<proteinExistence type="predicted"/>
<comment type="subcellular location">
    <subcellularLocation>
        <location evidence="1">Cell envelope</location>
    </subcellularLocation>
</comment>
<keyword evidence="6" id="KW-1185">Reference proteome</keyword>
<dbReference type="RefSeq" id="WP_189422797.1">
    <property type="nucleotide sequence ID" value="NZ_BMZE01000001.1"/>
</dbReference>
<dbReference type="InterPro" id="IPR018976">
    <property type="entry name" value="Imelysin-like"/>
</dbReference>